<reference evidence="1 2" key="1">
    <citation type="submission" date="2013-10" db="EMBL/GenBank/DDBJ databases">
        <title>Draft genomes and the virulence plasmids of Sd1617 vaccine constructs: WRSd3 and WRSd5.</title>
        <authorList>
            <person name="Aksomboon Vongsawan A."/>
            <person name="Venkatesan M.M."/>
            <person name="Vaisvil B."/>
            <person name="Emel G."/>
            <person name="Kepatral V."/>
            <person name="Sethabutr O."/>
            <person name="Serichantalergs O."/>
            <person name="Mason C."/>
        </authorList>
    </citation>
    <scope>NUCLEOTIDE SEQUENCE [LARGE SCALE GENOMIC DNA]</scope>
    <source>
        <strain evidence="1 2">WRSd3</strain>
    </source>
</reference>
<comment type="caution">
    <text evidence="1">The sequence shown here is derived from an EMBL/GenBank/DDBJ whole genome shotgun (WGS) entry which is preliminary data.</text>
</comment>
<name>A0A090NWK6_SHIDY</name>
<dbReference type="AlphaFoldDB" id="A0A090NWK6"/>
<dbReference type="EMBL" id="AXUT01000290">
    <property type="protein sequence ID" value="ESU77928.1"/>
    <property type="molecule type" value="Genomic_DNA"/>
</dbReference>
<protein>
    <submittedName>
        <fullName evidence="1">UDP-3-O-[3-hydroxymyristoyl] glucosamine N-acyltransferase</fullName>
        <ecNumber evidence="1">2.3.1.-</ecNumber>
    </submittedName>
</protein>
<keyword evidence="1" id="KW-0012">Acyltransferase</keyword>
<dbReference type="Proteomes" id="UP000017944">
    <property type="component" value="Unassembled WGS sequence"/>
</dbReference>
<evidence type="ECO:0000313" key="2">
    <source>
        <dbReference type="Proteomes" id="UP000017944"/>
    </source>
</evidence>
<dbReference type="EC" id="2.3.1.-" evidence="1"/>
<proteinExistence type="predicted"/>
<keyword evidence="1" id="KW-0808">Transferase</keyword>
<evidence type="ECO:0000313" key="1">
    <source>
        <dbReference type="EMBL" id="ESU77928.1"/>
    </source>
</evidence>
<organism evidence="1 2">
    <name type="scientific">Shigella dysenteriae WRSd3</name>
    <dbReference type="NCBI Taxonomy" id="1401327"/>
    <lineage>
        <taxon>Bacteria</taxon>
        <taxon>Pseudomonadati</taxon>
        <taxon>Pseudomonadota</taxon>
        <taxon>Gammaproteobacteria</taxon>
        <taxon>Enterobacterales</taxon>
        <taxon>Enterobacteriaceae</taxon>
        <taxon>Shigella</taxon>
    </lineage>
</organism>
<gene>
    <name evidence="1" type="ORF">WRSd3_03277</name>
</gene>
<sequence length="25" mass="2745">MKAGIEEDAIPTIHYSSQVAENMPL</sequence>
<accession>A0A090NWK6</accession>
<dbReference type="GO" id="GO:0016746">
    <property type="term" value="F:acyltransferase activity"/>
    <property type="evidence" value="ECO:0007669"/>
    <property type="project" value="UniProtKB-KW"/>
</dbReference>